<dbReference type="InterPro" id="IPR018274">
    <property type="entry name" value="PEP_util_AS"/>
</dbReference>
<dbReference type="InterPro" id="IPR015813">
    <property type="entry name" value="Pyrv/PenolPyrv_kinase-like_dom"/>
</dbReference>
<evidence type="ECO:0000256" key="4">
    <source>
        <dbReference type="ARBA" id="ARBA00004496"/>
    </source>
</evidence>
<dbReference type="InterPro" id="IPR050499">
    <property type="entry name" value="PEP-utilizing_PTS_enzyme"/>
</dbReference>
<keyword evidence="9" id="KW-0963">Cytoplasm</keyword>
<dbReference type="InterPro" id="IPR006318">
    <property type="entry name" value="PTS_EI-like"/>
</dbReference>
<dbReference type="InterPro" id="IPR008731">
    <property type="entry name" value="PTS_EIN"/>
</dbReference>
<organism evidence="20 21">
    <name type="scientific">Lacisediminihabitans changchengi</name>
    <dbReference type="NCBI Taxonomy" id="2787634"/>
    <lineage>
        <taxon>Bacteria</taxon>
        <taxon>Bacillati</taxon>
        <taxon>Actinomycetota</taxon>
        <taxon>Actinomycetes</taxon>
        <taxon>Micrococcales</taxon>
        <taxon>Microbacteriaceae</taxon>
        <taxon>Lacisediminihabitans</taxon>
    </lineage>
</organism>
<dbReference type="GO" id="GO:0009401">
    <property type="term" value="P:phosphoenolpyruvate-dependent sugar phosphotransferase system"/>
    <property type="evidence" value="ECO:0007669"/>
    <property type="project" value="UniProtKB-KW"/>
</dbReference>
<keyword evidence="14" id="KW-0418">Kinase</keyword>
<evidence type="ECO:0000259" key="19">
    <source>
        <dbReference type="Pfam" id="PF05524"/>
    </source>
</evidence>
<name>A0A934W5S5_9MICO</name>
<dbReference type="Proteomes" id="UP000636458">
    <property type="component" value="Unassembled WGS sequence"/>
</dbReference>
<evidence type="ECO:0000256" key="13">
    <source>
        <dbReference type="ARBA" id="ARBA00022723"/>
    </source>
</evidence>
<dbReference type="PANTHER" id="PTHR46244">
    <property type="entry name" value="PHOSPHOENOLPYRUVATE-PROTEIN PHOSPHOTRANSFERASE"/>
    <property type="match status" value="1"/>
</dbReference>
<feature type="domain" description="Phosphotransferase system enzyme I N-terminal" evidence="19">
    <location>
        <begin position="4"/>
        <end position="120"/>
    </location>
</feature>
<feature type="domain" description="PEP-utilising enzyme mobile" evidence="17">
    <location>
        <begin position="148"/>
        <end position="217"/>
    </location>
</feature>
<keyword evidence="8" id="KW-0813">Transport</keyword>
<comment type="cofactor">
    <cofactor evidence="2">
        <name>Mg(2+)</name>
        <dbReference type="ChEBI" id="CHEBI:18420"/>
    </cofactor>
</comment>
<accession>A0A934W5S5</accession>
<keyword evidence="10" id="KW-0762">Sugar transport</keyword>
<comment type="catalytic activity">
    <reaction evidence="1">
        <text>L-histidyl-[protein] + phosphoenolpyruvate = N(pros)-phospho-L-histidyl-[protein] + pyruvate</text>
        <dbReference type="Rhea" id="RHEA:23880"/>
        <dbReference type="Rhea" id="RHEA-COMP:9745"/>
        <dbReference type="Rhea" id="RHEA-COMP:9746"/>
        <dbReference type="ChEBI" id="CHEBI:15361"/>
        <dbReference type="ChEBI" id="CHEBI:29979"/>
        <dbReference type="ChEBI" id="CHEBI:58702"/>
        <dbReference type="ChEBI" id="CHEBI:64837"/>
        <dbReference type="EC" id="2.7.3.9"/>
    </reaction>
</comment>
<dbReference type="Pfam" id="PF05524">
    <property type="entry name" value="PEP-utilisers_N"/>
    <property type="match status" value="1"/>
</dbReference>
<evidence type="ECO:0000256" key="16">
    <source>
        <dbReference type="ARBA" id="ARBA00033235"/>
    </source>
</evidence>
<dbReference type="InterPro" id="IPR036618">
    <property type="entry name" value="PtsI_HPr-bd_sf"/>
</dbReference>
<dbReference type="PRINTS" id="PR01736">
    <property type="entry name" value="PHPHTRNFRASE"/>
</dbReference>
<evidence type="ECO:0000256" key="5">
    <source>
        <dbReference type="ARBA" id="ARBA00007837"/>
    </source>
</evidence>
<dbReference type="SUPFAM" id="SSF51621">
    <property type="entry name" value="Phosphoenolpyruvate/pyruvate domain"/>
    <property type="match status" value="1"/>
</dbReference>
<dbReference type="EMBL" id="JAEPES010000005">
    <property type="protein sequence ID" value="MBK4348855.1"/>
    <property type="molecule type" value="Genomic_DNA"/>
</dbReference>
<dbReference type="EC" id="2.7.3.9" evidence="6"/>
<evidence type="ECO:0000256" key="6">
    <source>
        <dbReference type="ARBA" id="ARBA00012232"/>
    </source>
</evidence>
<comment type="function">
    <text evidence="3">General (non sugar-specific) component of the phosphoenolpyruvate-dependent sugar phosphotransferase system (sugar PTS). This major carbohydrate active-transport system catalyzes the phosphorylation of incoming sugar substrates concomitantly with their translocation across the cell membrane. Enzyme I transfers the phosphoryl group from phosphoenolpyruvate (PEP) to the phosphoryl carrier protein (HPr).</text>
</comment>
<dbReference type="Gene3D" id="1.10.274.10">
    <property type="entry name" value="PtsI, HPr-binding domain"/>
    <property type="match status" value="1"/>
</dbReference>
<evidence type="ECO:0000256" key="3">
    <source>
        <dbReference type="ARBA" id="ARBA00002728"/>
    </source>
</evidence>
<dbReference type="InterPro" id="IPR040442">
    <property type="entry name" value="Pyrv_kinase-like_dom_sf"/>
</dbReference>
<evidence type="ECO:0000256" key="9">
    <source>
        <dbReference type="ARBA" id="ARBA00022490"/>
    </source>
</evidence>
<evidence type="ECO:0000256" key="12">
    <source>
        <dbReference type="ARBA" id="ARBA00022683"/>
    </source>
</evidence>
<dbReference type="PANTHER" id="PTHR46244:SF3">
    <property type="entry name" value="PHOSPHOENOLPYRUVATE-PROTEIN PHOSPHOTRANSFERASE"/>
    <property type="match status" value="1"/>
</dbReference>
<dbReference type="AlphaFoldDB" id="A0A934W5S5"/>
<keyword evidence="11 20" id="KW-0808">Transferase</keyword>
<evidence type="ECO:0000256" key="10">
    <source>
        <dbReference type="ARBA" id="ARBA00022597"/>
    </source>
</evidence>
<evidence type="ECO:0000256" key="14">
    <source>
        <dbReference type="ARBA" id="ARBA00022777"/>
    </source>
</evidence>
<evidence type="ECO:0000256" key="1">
    <source>
        <dbReference type="ARBA" id="ARBA00000683"/>
    </source>
</evidence>
<sequence length="550" mass="57500">MELKGVGVGRGLAVGPVLCMPDPLEEPALVRRTTDAAAEASTTRAALSAVAAEFAARGATAGGTARDILEASAMMASDPTVLADVDDRIAHGLTGERAVFEAFRVFESALIDLGGRMAERACDVRDVSRRVIARLRGVAAPGIPQATEPYILCAGDLSPADAAMLDPDLVLALFTRDGGPSSHTAILTRARAIPAVVGIGADVHLANGETVIVDAARATVRISPTELEVSHARRVIADRASAASVPLRAGALADGTAVPLLANVGTHADAEAAVTLGAEGVGLLRTELLFFDWVVAPTVEEQRAQYTEVFRRFPDQPVVVRVFDVGADKPLRFVPTGPPEPNPALGNRGLRALRRNEWLLRDQLEALALAQAETGADLRVMAPMVNDADDAAYFVDLAHEMGVQGVGMTVEVPSLALLADQVLEFSDFASIGTNDLTQYTMAADRMLGTFPQYQDPWHPAVLRLVKMICDAGAAAGKPVGICGEAAADARLAVVLVGLGATTLSMTPVALADVRAELALHTLAEARMLAARALQGRTAADSRARASVALH</sequence>
<evidence type="ECO:0000259" key="18">
    <source>
        <dbReference type="Pfam" id="PF02896"/>
    </source>
</evidence>
<protein>
    <recommendedName>
        <fullName evidence="7">Phosphoenolpyruvate-protein phosphotransferase</fullName>
        <ecNumber evidence="6">2.7.3.9</ecNumber>
    </recommendedName>
    <alternativeName>
        <fullName evidence="16">Phosphotransferase system, enzyme I</fullName>
    </alternativeName>
</protein>
<evidence type="ECO:0000313" key="20">
    <source>
        <dbReference type="EMBL" id="MBK4348855.1"/>
    </source>
</evidence>
<gene>
    <name evidence="20" type="primary">ptsP</name>
    <name evidence="20" type="ORF">IV501_14545</name>
</gene>
<dbReference type="NCBIfam" id="TIGR01417">
    <property type="entry name" value="PTS_I_fam"/>
    <property type="match status" value="1"/>
</dbReference>
<evidence type="ECO:0000256" key="8">
    <source>
        <dbReference type="ARBA" id="ARBA00022448"/>
    </source>
</evidence>
<dbReference type="InterPro" id="IPR036637">
    <property type="entry name" value="Phosphohistidine_dom_sf"/>
</dbReference>
<proteinExistence type="inferred from homology"/>
<dbReference type="PROSITE" id="PS00370">
    <property type="entry name" value="PEP_ENZYMES_PHOS_SITE"/>
    <property type="match status" value="1"/>
</dbReference>
<evidence type="ECO:0000259" key="17">
    <source>
        <dbReference type="Pfam" id="PF00391"/>
    </source>
</evidence>
<evidence type="ECO:0000256" key="7">
    <source>
        <dbReference type="ARBA" id="ARBA00016544"/>
    </source>
</evidence>
<comment type="similarity">
    <text evidence="5">Belongs to the PEP-utilizing enzyme family.</text>
</comment>
<dbReference type="RefSeq" id="WP_200557092.1">
    <property type="nucleotide sequence ID" value="NZ_JAEPES010000005.1"/>
</dbReference>
<keyword evidence="13" id="KW-0479">Metal-binding</keyword>
<dbReference type="GO" id="GO:0046872">
    <property type="term" value="F:metal ion binding"/>
    <property type="evidence" value="ECO:0007669"/>
    <property type="project" value="UniProtKB-KW"/>
</dbReference>
<keyword evidence="21" id="KW-1185">Reference proteome</keyword>
<dbReference type="InterPro" id="IPR008279">
    <property type="entry name" value="PEP-util_enz_mobile_dom"/>
</dbReference>
<evidence type="ECO:0000256" key="11">
    <source>
        <dbReference type="ARBA" id="ARBA00022679"/>
    </source>
</evidence>
<comment type="caution">
    <text evidence="20">The sequence shown here is derived from an EMBL/GenBank/DDBJ whole genome shotgun (WGS) entry which is preliminary data.</text>
</comment>
<dbReference type="GO" id="GO:0005737">
    <property type="term" value="C:cytoplasm"/>
    <property type="evidence" value="ECO:0007669"/>
    <property type="project" value="UniProtKB-SubCell"/>
</dbReference>
<feature type="domain" description="PEP-utilising enzyme C-terminal" evidence="18">
    <location>
        <begin position="251"/>
        <end position="518"/>
    </location>
</feature>
<evidence type="ECO:0000313" key="21">
    <source>
        <dbReference type="Proteomes" id="UP000636458"/>
    </source>
</evidence>
<dbReference type="SUPFAM" id="SSF52009">
    <property type="entry name" value="Phosphohistidine domain"/>
    <property type="match status" value="1"/>
</dbReference>
<dbReference type="Pfam" id="PF00391">
    <property type="entry name" value="PEP-utilizers"/>
    <property type="match status" value="1"/>
</dbReference>
<evidence type="ECO:0000256" key="2">
    <source>
        <dbReference type="ARBA" id="ARBA00001946"/>
    </source>
</evidence>
<evidence type="ECO:0000256" key="15">
    <source>
        <dbReference type="ARBA" id="ARBA00022842"/>
    </source>
</evidence>
<reference evidence="20" key="1">
    <citation type="submission" date="2021-01" db="EMBL/GenBank/DDBJ databases">
        <title>Lacisediminihabitans sp. nov. strain G11-30, isolated from Antarctic Soil.</title>
        <authorList>
            <person name="Li J."/>
        </authorList>
    </citation>
    <scope>NUCLEOTIDE SEQUENCE</scope>
    <source>
        <strain evidence="20">G11-30</strain>
    </source>
</reference>
<comment type="subcellular location">
    <subcellularLocation>
        <location evidence="4">Cytoplasm</location>
    </subcellularLocation>
</comment>
<dbReference type="Gene3D" id="3.20.20.60">
    <property type="entry name" value="Phosphoenolpyruvate-binding domains"/>
    <property type="match status" value="1"/>
</dbReference>
<dbReference type="InterPro" id="IPR000121">
    <property type="entry name" value="PEP_util_C"/>
</dbReference>
<keyword evidence="12" id="KW-0598">Phosphotransferase system</keyword>
<dbReference type="GO" id="GO:0016301">
    <property type="term" value="F:kinase activity"/>
    <property type="evidence" value="ECO:0007669"/>
    <property type="project" value="UniProtKB-KW"/>
</dbReference>
<dbReference type="Gene3D" id="3.50.30.10">
    <property type="entry name" value="Phosphohistidine domain"/>
    <property type="match status" value="1"/>
</dbReference>
<dbReference type="Pfam" id="PF02896">
    <property type="entry name" value="PEP-utilizers_C"/>
    <property type="match status" value="1"/>
</dbReference>
<dbReference type="GO" id="GO:0008965">
    <property type="term" value="F:phosphoenolpyruvate-protein phosphotransferase activity"/>
    <property type="evidence" value="ECO:0007669"/>
    <property type="project" value="UniProtKB-EC"/>
</dbReference>
<dbReference type="SUPFAM" id="SSF47831">
    <property type="entry name" value="Enzyme I of the PEP:sugar phosphotransferase system HPr-binding (sub)domain"/>
    <property type="match status" value="1"/>
</dbReference>
<keyword evidence="15" id="KW-0460">Magnesium</keyword>